<protein>
    <submittedName>
        <fullName evidence="2">Predicted phosphohydrolase or phosphomutase, AlkP superfamily</fullName>
    </submittedName>
</protein>
<sequence>MEKTIVIGLDGGNWPLIRDWMAEGRLPNLQTLHDEGASGVSRSHLPPVTCPNWKCYASGKNPGQLGVYWWERIDTENRTMHLPDSTDFRSSEIWDYVNDAGGRAGVVNLPMSYPPREIDGVMVAGGPRSRERRYTKPEELQSELEDRFDYRVHPENVLTSNEDSEREVEMVHDLLRTRLRTARALFEERDLSFLHVTLFHLNVLQHYFWDGPETRRAWEIVDEELEPFVEGDYNLVLMSDHGCTGIHTVFYVNRWLEERGYLQTKSSLSSRLFDVGITQERVASMVRSMGLESYVRPFIPRTIIERFPSDEGVVREEKLEMVDWEETKAIGSGQGLVYIVADDPEERERIFESLKRDLEAETALDGGPLVRAVYRPDEVYSGEYLDRAPDLVFDQTPGVHTGEAMGEGPVRTEPSNWRGENVPEGMVLFHGTDVRPTELDPIRITDIAPTVLHWLGLDVPSDMDGSVVTEAFEEGSDPATRSVRTRRPLDASTERRQSSDDGLSDEAQNRLEDIGYLE</sequence>
<dbReference type="InterPro" id="IPR002591">
    <property type="entry name" value="Phosphodiest/P_Trfase"/>
</dbReference>
<accession>A0A1I2U7J3</accession>
<dbReference type="Proteomes" id="UP000198876">
    <property type="component" value="Unassembled WGS sequence"/>
</dbReference>
<dbReference type="RefSeq" id="WP_092893196.1">
    <property type="nucleotide sequence ID" value="NZ_FOOQ01000003.1"/>
</dbReference>
<dbReference type="OrthoDB" id="198670at2157"/>
<dbReference type="PANTHER" id="PTHR10151">
    <property type="entry name" value="ECTONUCLEOTIDE PYROPHOSPHATASE/PHOSPHODIESTERASE"/>
    <property type="match status" value="1"/>
</dbReference>
<evidence type="ECO:0000313" key="2">
    <source>
        <dbReference type="EMBL" id="SFG73048.1"/>
    </source>
</evidence>
<evidence type="ECO:0000256" key="1">
    <source>
        <dbReference type="SAM" id="MobiDB-lite"/>
    </source>
</evidence>
<reference evidence="3" key="1">
    <citation type="submission" date="2016-10" db="EMBL/GenBank/DDBJ databases">
        <authorList>
            <person name="Varghese N."/>
            <person name="Submissions S."/>
        </authorList>
    </citation>
    <scope>NUCLEOTIDE SEQUENCE [LARGE SCALE GENOMIC DNA]</scope>
    <source>
        <strain evidence="3">CGMCC 1.7739</strain>
    </source>
</reference>
<dbReference type="GO" id="GO:0016787">
    <property type="term" value="F:hydrolase activity"/>
    <property type="evidence" value="ECO:0007669"/>
    <property type="project" value="UniProtKB-KW"/>
</dbReference>
<feature type="compositionally biased region" description="Basic and acidic residues" evidence="1">
    <location>
        <begin position="487"/>
        <end position="499"/>
    </location>
</feature>
<dbReference type="InterPro" id="IPR017850">
    <property type="entry name" value="Alkaline_phosphatase_core_sf"/>
</dbReference>
<organism evidence="2 3">
    <name type="scientific">Halopelagius inordinatus</name>
    <dbReference type="NCBI Taxonomy" id="553467"/>
    <lineage>
        <taxon>Archaea</taxon>
        <taxon>Methanobacteriati</taxon>
        <taxon>Methanobacteriota</taxon>
        <taxon>Stenosarchaea group</taxon>
        <taxon>Halobacteria</taxon>
        <taxon>Halobacteriales</taxon>
        <taxon>Haloferacaceae</taxon>
    </lineage>
</organism>
<dbReference type="Pfam" id="PF01663">
    <property type="entry name" value="Phosphodiest"/>
    <property type="match status" value="1"/>
</dbReference>
<keyword evidence="3" id="KW-1185">Reference proteome</keyword>
<dbReference type="PANTHER" id="PTHR10151:SF120">
    <property type="entry name" value="BIS(5'-ADENOSYL)-TRIPHOSPHATASE"/>
    <property type="match status" value="1"/>
</dbReference>
<feature type="region of interest" description="Disordered" evidence="1">
    <location>
        <begin position="399"/>
        <end position="419"/>
    </location>
</feature>
<dbReference type="Gene3D" id="3.40.720.10">
    <property type="entry name" value="Alkaline Phosphatase, subunit A"/>
    <property type="match status" value="2"/>
</dbReference>
<proteinExistence type="predicted"/>
<gene>
    <name evidence="2" type="ORF">SAMN04488063_2812</name>
</gene>
<evidence type="ECO:0000313" key="3">
    <source>
        <dbReference type="Proteomes" id="UP000198876"/>
    </source>
</evidence>
<dbReference type="STRING" id="553467.SAMN04488063_2812"/>
<feature type="region of interest" description="Disordered" evidence="1">
    <location>
        <begin position="472"/>
        <end position="518"/>
    </location>
</feature>
<dbReference type="SUPFAM" id="SSF53649">
    <property type="entry name" value="Alkaline phosphatase-like"/>
    <property type="match status" value="1"/>
</dbReference>
<dbReference type="AlphaFoldDB" id="A0A1I2U7J3"/>
<keyword evidence="2" id="KW-0378">Hydrolase</keyword>
<name>A0A1I2U7J3_9EURY</name>
<dbReference type="EMBL" id="FOOQ01000003">
    <property type="protein sequence ID" value="SFG73048.1"/>
    <property type="molecule type" value="Genomic_DNA"/>
</dbReference>
<feature type="compositionally biased region" description="Basic and acidic residues" evidence="1">
    <location>
        <begin position="507"/>
        <end position="518"/>
    </location>
</feature>